<dbReference type="GeneID" id="35382411"/>
<dbReference type="Gene3D" id="2.20.110.10">
    <property type="entry name" value="Histone H3 K4-specific methyltransferase SET7/9 N-terminal domain"/>
    <property type="match status" value="1"/>
</dbReference>
<proteinExistence type="predicted"/>
<protein>
    <submittedName>
        <fullName evidence="1">MORN-repeat protein</fullName>
    </submittedName>
</protein>
<evidence type="ECO:0000313" key="2">
    <source>
        <dbReference type="Proteomes" id="UP000236316"/>
    </source>
</evidence>
<organism evidence="1">
    <name type="scientific">Orpheovirus IHUMI-LCC2</name>
    <dbReference type="NCBI Taxonomy" id="2023057"/>
    <lineage>
        <taxon>Viruses</taxon>
        <taxon>Varidnaviria</taxon>
        <taxon>Bamfordvirae</taxon>
        <taxon>Nucleocytoviricota</taxon>
        <taxon>Megaviricetes</taxon>
        <taxon>Pimascovirales</taxon>
        <taxon>Ocovirineae</taxon>
        <taxon>Orpheoviridae</taxon>
        <taxon>Alphaorpheovirus</taxon>
        <taxon>Alphaorpheovirus massiliense</taxon>
    </lineage>
</organism>
<dbReference type="KEGG" id="vg:35382411"/>
<gene>
    <name evidence="1" type="ORF">ORPV_604</name>
</gene>
<accession>A0A2I2L4P3</accession>
<reference evidence="1" key="1">
    <citation type="submission" date="2017-08" db="EMBL/GenBank/DDBJ databases">
        <authorList>
            <consortium name="Urmite Genomes"/>
        </authorList>
    </citation>
    <scope>NUCLEOTIDE SEQUENCE [LARGE SCALE GENOMIC DNA]</scope>
    <source>
        <strain evidence="1">IHUMI-LCC2</strain>
    </source>
</reference>
<dbReference type="SUPFAM" id="SSF82185">
    <property type="entry name" value="Histone H3 K4-specific methyltransferase SET7/9 N-terminal domain"/>
    <property type="match status" value="1"/>
</dbReference>
<evidence type="ECO:0000313" key="1">
    <source>
        <dbReference type="EMBL" id="SNW62508.1"/>
    </source>
</evidence>
<dbReference type="RefSeq" id="YP_009448810.1">
    <property type="nucleotide sequence ID" value="NC_036594.1"/>
</dbReference>
<name>A0A2I2L4P3_9VIRU</name>
<sequence>MNIFDISEDVLFNNICYYNYEVAVSFSRLCKKFNRLSKGYNREIRNIRDYFLQYIQVEDDSSLNKYWINKFTNKKEGKYLCFNKNGIKLIECIYENDKLNGVTKEWGSNGNILVICSYKHGDLHGRYSKYLEDFTLMD</sequence>
<dbReference type="EMBL" id="LT906555">
    <property type="protein sequence ID" value="SNW62508.1"/>
    <property type="molecule type" value="Genomic_DNA"/>
</dbReference>
<keyword evidence="2" id="KW-1185">Reference proteome</keyword>
<dbReference type="Proteomes" id="UP000236316">
    <property type="component" value="Segment"/>
</dbReference>